<dbReference type="GO" id="GO:0008194">
    <property type="term" value="F:UDP-glycosyltransferase activity"/>
    <property type="evidence" value="ECO:0007669"/>
    <property type="project" value="InterPro"/>
</dbReference>
<dbReference type="Pfam" id="PF00201">
    <property type="entry name" value="UDPGT"/>
    <property type="match status" value="1"/>
</dbReference>
<dbReference type="EMBL" id="BDGG01000015">
    <property type="protein sequence ID" value="GAV07383.1"/>
    <property type="molecule type" value="Genomic_DNA"/>
</dbReference>
<comment type="caution">
    <text evidence="3">The sequence shown here is derived from an EMBL/GenBank/DDBJ whole genome shotgun (WGS) entry which is preliminary data.</text>
</comment>
<dbReference type="InterPro" id="IPR002213">
    <property type="entry name" value="UDP_glucos_trans"/>
</dbReference>
<dbReference type="CDD" id="cd03784">
    <property type="entry name" value="GT1_Gtf-like"/>
    <property type="match status" value="1"/>
</dbReference>
<evidence type="ECO:0000313" key="4">
    <source>
        <dbReference type="Proteomes" id="UP000186922"/>
    </source>
</evidence>
<dbReference type="PANTHER" id="PTHR11926:SF774">
    <property type="entry name" value="UDP-GLYCOSYLTRANSFERASE 85A1-RELATED"/>
    <property type="match status" value="1"/>
</dbReference>
<protein>
    <recommendedName>
        <fullName evidence="5">UDP-glucuronosyltransferase</fullName>
    </recommendedName>
</protein>
<organism evidence="3 4">
    <name type="scientific">Ramazzottius varieornatus</name>
    <name type="common">Water bear</name>
    <name type="synonym">Tardigrade</name>
    <dbReference type="NCBI Taxonomy" id="947166"/>
    <lineage>
        <taxon>Eukaryota</taxon>
        <taxon>Metazoa</taxon>
        <taxon>Ecdysozoa</taxon>
        <taxon>Tardigrada</taxon>
        <taxon>Eutardigrada</taxon>
        <taxon>Parachela</taxon>
        <taxon>Hypsibioidea</taxon>
        <taxon>Ramazzottiidae</taxon>
        <taxon>Ramazzottius</taxon>
    </lineage>
</organism>
<name>A0A1D1W3Q0_RAMVA</name>
<comment type="similarity">
    <text evidence="1">Belongs to the UDP-glycosyltransferase family.</text>
</comment>
<dbReference type="Gene3D" id="3.40.50.2000">
    <property type="entry name" value="Glycogen Phosphorylase B"/>
    <property type="match status" value="2"/>
</dbReference>
<reference evidence="3 4" key="1">
    <citation type="journal article" date="2016" name="Nat. Commun.">
        <title>Extremotolerant tardigrade genome and improved radiotolerance of human cultured cells by tardigrade-unique protein.</title>
        <authorList>
            <person name="Hashimoto T."/>
            <person name="Horikawa D.D."/>
            <person name="Saito Y."/>
            <person name="Kuwahara H."/>
            <person name="Kozuka-Hata H."/>
            <person name="Shin-I T."/>
            <person name="Minakuchi Y."/>
            <person name="Ohishi K."/>
            <person name="Motoyama A."/>
            <person name="Aizu T."/>
            <person name="Enomoto A."/>
            <person name="Kondo K."/>
            <person name="Tanaka S."/>
            <person name="Hara Y."/>
            <person name="Koshikawa S."/>
            <person name="Sagara H."/>
            <person name="Miura T."/>
            <person name="Yokobori S."/>
            <person name="Miyagawa K."/>
            <person name="Suzuki Y."/>
            <person name="Kubo T."/>
            <person name="Oyama M."/>
            <person name="Kohara Y."/>
            <person name="Fujiyama A."/>
            <person name="Arakawa K."/>
            <person name="Katayama T."/>
            <person name="Toyoda A."/>
            <person name="Kunieda T."/>
        </authorList>
    </citation>
    <scope>NUCLEOTIDE SEQUENCE [LARGE SCALE GENOMIC DNA]</scope>
    <source>
        <strain evidence="3 4">YOKOZUNA-1</strain>
    </source>
</reference>
<keyword evidence="4" id="KW-1185">Reference proteome</keyword>
<evidence type="ECO:0008006" key="5">
    <source>
        <dbReference type="Google" id="ProtNLM"/>
    </source>
</evidence>
<evidence type="ECO:0000313" key="3">
    <source>
        <dbReference type="EMBL" id="GAV07383.1"/>
    </source>
</evidence>
<proteinExistence type="inferred from homology"/>
<accession>A0A1D1W3Q0</accession>
<dbReference type="Proteomes" id="UP000186922">
    <property type="component" value="Unassembled WGS sequence"/>
</dbReference>
<gene>
    <name evidence="3" type="primary">RvY_17221-1</name>
    <name evidence="3" type="synonym">RvY_17221.1</name>
    <name evidence="3" type="ORF">RvY_17221</name>
</gene>
<dbReference type="PANTHER" id="PTHR11926">
    <property type="entry name" value="GLUCOSYL/GLUCURONOSYL TRANSFERASES"/>
    <property type="match status" value="1"/>
</dbReference>
<evidence type="ECO:0000256" key="1">
    <source>
        <dbReference type="ARBA" id="ARBA00009995"/>
    </source>
</evidence>
<evidence type="ECO:0000256" key="2">
    <source>
        <dbReference type="ARBA" id="ARBA00022679"/>
    </source>
</evidence>
<dbReference type="SUPFAM" id="SSF53756">
    <property type="entry name" value="UDP-Glycosyltransferase/glycogen phosphorylase"/>
    <property type="match status" value="1"/>
</dbReference>
<keyword evidence="2" id="KW-0808">Transferase</keyword>
<dbReference type="AlphaFoldDB" id="A0A1D1W3Q0"/>
<sequence length="484" mass="53089">MLSQLFSMDNPGKTHIICVTLNAFGHIIPMLELAERLSSSHDVTLALSSSSLEGLQRRGLCDTGKVQFYGIRDGIEGELDALTHEKSGRSIGEDMHKMLKGVGNFVRNISTRTAPNPTENSVTDPDSSVKPVDFLIIDNFTGIALTAAIERNIPFYILNTGCAYNLSLYTFLIDENTPMLHFSDAPTLMEYPAFDGCLTRPVPATLLHEFFLPLKKAMPKCRGVIINSIRAFEEDVIVQAKQQPGMANVPFFCVGPLMLSPPARESTSTAKSNEEMVVQAKVKKWLDFKKKHSVVYISFGTIATPNVGQMVEIMEAIKVLRKTRAVVWSLKSQHQSLLPGAFLEEVGGGLTEPNSSVLLMSWVPQTLVLGHKSTSVFVSHCGWNGTLEGLMGGVPFVAWPQAADQSINAEFLEKHGAAFVLRDADYRFGRVVSAEELVGLVEKVAGNDNMRNSARELQMKLHEAVGQGGSSNLEFQTLVQCMKI</sequence>
<dbReference type="OrthoDB" id="5835829at2759"/>
<dbReference type="STRING" id="947166.A0A1D1W3Q0"/>